<feature type="domain" description="GH16" evidence="11">
    <location>
        <begin position="217"/>
        <end position="598"/>
    </location>
</feature>
<dbReference type="FunFam" id="2.60.120.200:FF:000259">
    <property type="entry name" value="Chromosome 9, whole genome shotgun sequence"/>
    <property type="match status" value="1"/>
</dbReference>
<evidence type="ECO:0000256" key="2">
    <source>
        <dbReference type="ARBA" id="ARBA00010962"/>
    </source>
</evidence>
<feature type="region of interest" description="Disordered" evidence="9">
    <location>
        <begin position="1"/>
        <end position="90"/>
    </location>
</feature>
<keyword evidence="5 10" id="KW-1133">Transmembrane helix</keyword>
<keyword evidence="6 10" id="KW-0472">Membrane</keyword>
<evidence type="ECO:0000256" key="5">
    <source>
        <dbReference type="ARBA" id="ARBA00022989"/>
    </source>
</evidence>
<evidence type="ECO:0000256" key="9">
    <source>
        <dbReference type="SAM" id="MobiDB-lite"/>
    </source>
</evidence>
<comment type="caution">
    <text evidence="12">The sequence shown here is derived from an EMBL/GenBank/DDBJ whole genome shotgun (WGS) entry which is preliminary data.</text>
</comment>
<comment type="similarity">
    <text evidence="2">Belongs to the SKN1/KRE6 family.</text>
</comment>
<evidence type="ECO:0000256" key="10">
    <source>
        <dbReference type="SAM" id="Phobius"/>
    </source>
</evidence>
<evidence type="ECO:0000313" key="12">
    <source>
        <dbReference type="EMBL" id="KAJ7762856.1"/>
    </source>
</evidence>
<comment type="subcellular location">
    <subcellularLocation>
        <location evidence="1">Membrane</location>
        <topology evidence="1">Single-pass type II membrane protein</topology>
    </subcellularLocation>
</comment>
<evidence type="ECO:0000259" key="11">
    <source>
        <dbReference type="PROSITE" id="PS51762"/>
    </source>
</evidence>
<dbReference type="EMBL" id="JARJLG010000042">
    <property type="protein sequence ID" value="KAJ7762856.1"/>
    <property type="molecule type" value="Genomic_DNA"/>
</dbReference>
<name>A0AAD7JFU3_9AGAR</name>
<dbReference type="Proteomes" id="UP001215280">
    <property type="component" value="Unassembled WGS sequence"/>
</dbReference>
<evidence type="ECO:0000256" key="1">
    <source>
        <dbReference type="ARBA" id="ARBA00004606"/>
    </source>
</evidence>
<evidence type="ECO:0000256" key="6">
    <source>
        <dbReference type="ARBA" id="ARBA00023136"/>
    </source>
</evidence>
<dbReference type="InterPro" id="IPR000757">
    <property type="entry name" value="Beta-glucanase-like"/>
</dbReference>
<evidence type="ECO:0000256" key="8">
    <source>
        <dbReference type="ARBA" id="ARBA00023316"/>
    </source>
</evidence>
<dbReference type="GO" id="GO:0005789">
    <property type="term" value="C:endoplasmic reticulum membrane"/>
    <property type="evidence" value="ECO:0007669"/>
    <property type="project" value="TreeGrafter"/>
</dbReference>
<keyword evidence="4" id="KW-0735">Signal-anchor</keyword>
<dbReference type="PANTHER" id="PTHR31361">
    <property type="entry name" value="BETA-GLUCAN SYNTHESIS-ASSOCIATED PROTEIN KRE6-RELATED"/>
    <property type="match status" value="1"/>
</dbReference>
<dbReference type="Gene3D" id="2.60.120.200">
    <property type="match status" value="2"/>
</dbReference>
<accession>A0AAD7JFU3</accession>
<evidence type="ECO:0000313" key="13">
    <source>
        <dbReference type="Proteomes" id="UP001215280"/>
    </source>
</evidence>
<keyword evidence="13" id="KW-1185">Reference proteome</keyword>
<evidence type="ECO:0000256" key="7">
    <source>
        <dbReference type="ARBA" id="ARBA00023180"/>
    </source>
</evidence>
<dbReference type="GO" id="GO:0006078">
    <property type="term" value="P:(1-&gt;6)-beta-D-glucan biosynthetic process"/>
    <property type="evidence" value="ECO:0007669"/>
    <property type="project" value="TreeGrafter"/>
</dbReference>
<keyword evidence="8" id="KW-0961">Cell wall biogenesis/degradation</keyword>
<keyword evidence="3 10" id="KW-0812">Transmembrane</keyword>
<dbReference type="InterPro" id="IPR005629">
    <property type="entry name" value="Skn1/Kre6/Sbg1"/>
</dbReference>
<dbReference type="AlphaFoldDB" id="A0AAD7JFU3"/>
<protein>
    <submittedName>
        <fullName evidence="12">Beta-glucan synthesis-associated protein</fullName>
    </submittedName>
</protein>
<feature type="compositionally biased region" description="Polar residues" evidence="9">
    <location>
        <begin position="46"/>
        <end position="68"/>
    </location>
</feature>
<keyword evidence="7" id="KW-0325">Glycoprotein</keyword>
<dbReference type="Pfam" id="PF03935">
    <property type="entry name" value="SKN1_KRE6_Sbg1"/>
    <property type="match status" value="1"/>
</dbReference>
<evidence type="ECO:0000256" key="4">
    <source>
        <dbReference type="ARBA" id="ARBA00022968"/>
    </source>
</evidence>
<dbReference type="GO" id="GO:0015926">
    <property type="term" value="F:glucosidase activity"/>
    <property type="evidence" value="ECO:0007669"/>
    <property type="project" value="TreeGrafter"/>
</dbReference>
<sequence>MSNPGGQKPLQYFPPQNQSSANLLGGQSPGPSPSPRSGFPGSQSPNRQGSQPPSRNTSVSSSGPSPQATFARKPAPAPGLRGSDSGSLPEESRYMLPVVRGVDRPSSLQPSISEKFHLAPDPAAWGSDISHAEADDALHDPRRDVRSHNIFTVRGFQNVGCMAFLALCIVGLFLGYPVAHHFVDPVKIDLLHVNASGQVPSMGNWGLIDLDTPQEMYTINGYHDPTQSMQLVFSDEFEMEGRTFYPGDDPYWEAVDLHYWQTDNLEWYDPSSITTRGGALEINLTFVADPSTNHNLSYMGGMMSSWNKFCFTGGLIVTSVQLPGINNVFGLWPAVWTMGNLGRAGYGASLDGMWPYVYDSCDVGTVANQTLNGGPPAALTSGASGEPYFGELSYLPGQRLSRCTCMGESHPGPVHEDGTYVGRSAPEIDIFEAQIGGSEGEYVGTVSQSAQWAPFNAAYIWDNSTANLYIADPATSNQNSYSGGVYQQATSVVSQTNQNCYQLLQDCYAVQGFEYVPGYDSAYITWIANNKVAWTLNVAGVGADTESEIAARPIPQEPMYILANLGISKAFGYVDFADLVFPASMRIDWIRVYQHPDSINIGCDPADFPTQAYIDTCVVPAPCFIAGRMLIARVCRYIEAYTNPLLTTWVDDYKQSIPKNKLVDQC</sequence>
<organism evidence="12 13">
    <name type="scientific">Mycena maculata</name>
    <dbReference type="NCBI Taxonomy" id="230809"/>
    <lineage>
        <taxon>Eukaryota</taxon>
        <taxon>Fungi</taxon>
        <taxon>Dikarya</taxon>
        <taxon>Basidiomycota</taxon>
        <taxon>Agaricomycotina</taxon>
        <taxon>Agaricomycetes</taxon>
        <taxon>Agaricomycetidae</taxon>
        <taxon>Agaricales</taxon>
        <taxon>Marasmiineae</taxon>
        <taxon>Mycenaceae</taxon>
        <taxon>Mycena</taxon>
    </lineage>
</organism>
<dbReference type="GO" id="GO:0005886">
    <property type="term" value="C:plasma membrane"/>
    <property type="evidence" value="ECO:0007669"/>
    <property type="project" value="TreeGrafter"/>
</dbReference>
<dbReference type="InterPro" id="IPR013320">
    <property type="entry name" value="ConA-like_dom_sf"/>
</dbReference>
<evidence type="ECO:0000256" key="3">
    <source>
        <dbReference type="ARBA" id="ARBA00022692"/>
    </source>
</evidence>
<dbReference type="PROSITE" id="PS51762">
    <property type="entry name" value="GH16_2"/>
    <property type="match status" value="1"/>
</dbReference>
<dbReference type="GO" id="GO:0031505">
    <property type="term" value="P:fungal-type cell wall organization"/>
    <property type="evidence" value="ECO:0007669"/>
    <property type="project" value="TreeGrafter"/>
</dbReference>
<dbReference type="PANTHER" id="PTHR31361:SF1">
    <property type="entry name" value="BETA-GLUCAN SYNTHESIS-ASSOCIATED PROTEIN KRE6-RELATED"/>
    <property type="match status" value="1"/>
</dbReference>
<reference evidence="12" key="1">
    <citation type="submission" date="2023-03" db="EMBL/GenBank/DDBJ databases">
        <title>Massive genome expansion in bonnet fungi (Mycena s.s.) driven by repeated elements and novel gene families across ecological guilds.</title>
        <authorList>
            <consortium name="Lawrence Berkeley National Laboratory"/>
            <person name="Harder C.B."/>
            <person name="Miyauchi S."/>
            <person name="Viragh M."/>
            <person name="Kuo A."/>
            <person name="Thoen E."/>
            <person name="Andreopoulos B."/>
            <person name="Lu D."/>
            <person name="Skrede I."/>
            <person name="Drula E."/>
            <person name="Henrissat B."/>
            <person name="Morin E."/>
            <person name="Kohler A."/>
            <person name="Barry K."/>
            <person name="LaButti K."/>
            <person name="Morin E."/>
            <person name="Salamov A."/>
            <person name="Lipzen A."/>
            <person name="Mereny Z."/>
            <person name="Hegedus B."/>
            <person name="Baldrian P."/>
            <person name="Stursova M."/>
            <person name="Weitz H."/>
            <person name="Taylor A."/>
            <person name="Grigoriev I.V."/>
            <person name="Nagy L.G."/>
            <person name="Martin F."/>
            <person name="Kauserud H."/>
        </authorList>
    </citation>
    <scope>NUCLEOTIDE SEQUENCE</scope>
    <source>
        <strain evidence="12">CBHHK188m</strain>
    </source>
</reference>
<dbReference type="SUPFAM" id="SSF49899">
    <property type="entry name" value="Concanavalin A-like lectins/glucanases"/>
    <property type="match status" value="1"/>
</dbReference>
<feature type="compositionally biased region" description="Low complexity" evidence="9">
    <location>
        <begin position="35"/>
        <end position="45"/>
    </location>
</feature>
<feature type="transmembrane region" description="Helical" evidence="10">
    <location>
        <begin position="159"/>
        <end position="179"/>
    </location>
</feature>
<gene>
    <name evidence="12" type="ORF">DFH07DRAFT_406137</name>
</gene>
<proteinExistence type="inferred from homology"/>